<dbReference type="Proteomes" id="UP000499080">
    <property type="component" value="Unassembled WGS sequence"/>
</dbReference>
<sequence>MTVTSLIPHFCKPSSSNAGIDQLGTVLTWDEECSVTSSVSKRVLITFTDIFGDIQNSEEILFFIIAKHTGPNKGVMVRGAISFYNRTRLKAIRDTLTAQRYVDEILRPVVLPILLHHLCLTFQQGNALRHTARLAMNCLQASTNISLPNYSYALISLQ</sequence>
<evidence type="ECO:0000313" key="2">
    <source>
        <dbReference type="EMBL" id="GBN78207.1"/>
    </source>
</evidence>
<reference evidence="1 3" key="1">
    <citation type="journal article" date="2019" name="Sci. Rep.">
        <title>Orb-weaving spider Araneus ventricosus genome elucidates the spidroin gene catalogue.</title>
        <authorList>
            <person name="Kono N."/>
            <person name="Nakamura H."/>
            <person name="Ohtoshi R."/>
            <person name="Moran D.A.P."/>
            <person name="Shinohara A."/>
            <person name="Yoshida Y."/>
            <person name="Fujiwara M."/>
            <person name="Mori M."/>
            <person name="Tomita M."/>
            <person name="Arakawa K."/>
        </authorList>
    </citation>
    <scope>NUCLEOTIDE SEQUENCE [LARGE SCALE GENOMIC DNA]</scope>
</reference>
<comment type="caution">
    <text evidence="1">The sequence shown here is derived from an EMBL/GenBank/DDBJ whole genome shotgun (WGS) entry which is preliminary data.</text>
</comment>
<evidence type="ECO:0000313" key="1">
    <source>
        <dbReference type="EMBL" id="GBN78172.1"/>
    </source>
</evidence>
<name>A0A4Y2RQS3_ARAVE</name>
<keyword evidence="3" id="KW-1185">Reference proteome</keyword>
<protein>
    <submittedName>
        <fullName evidence="1">Uncharacterized protein</fullName>
    </submittedName>
</protein>
<dbReference type="InterPro" id="IPR036397">
    <property type="entry name" value="RNaseH_sf"/>
</dbReference>
<evidence type="ECO:0000313" key="3">
    <source>
        <dbReference type="Proteomes" id="UP000499080"/>
    </source>
</evidence>
<dbReference type="OrthoDB" id="6425807at2759"/>
<dbReference type="EMBL" id="BGPR01146822">
    <property type="protein sequence ID" value="GBN78207.1"/>
    <property type="molecule type" value="Genomic_DNA"/>
</dbReference>
<dbReference type="AlphaFoldDB" id="A0A4Y2RQS3"/>
<accession>A0A4Y2RQS3</accession>
<dbReference type="Gene3D" id="3.30.420.10">
    <property type="entry name" value="Ribonuclease H-like superfamily/Ribonuclease H"/>
    <property type="match status" value="1"/>
</dbReference>
<dbReference type="EMBL" id="BGPR01146806">
    <property type="protein sequence ID" value="GBN78172.1"/>
    <property type="molecule type" value="Genomic_DNA"/>
</dbReference>
<dbReference type="GO" id="GO:0003676">
    <property type="term" value="F:nucleic acid binding"/>
    <property type="evidence" value="ECO:0007669"/>
    <property type="project" value="InterPro"/>
</dbReference>
<proteinExistence type="predicted"/>
<organism evidence="1 3">
    <name type="scientific">Araneus ventricosus</name>
    <name type="common">Orbweaver spider</name>
    <name type="synonym">Epeira ventricosa</name>
    <dbReference type="NCBI Taxonomy" id="182803"/>
    <lineage>
        <taxon>Eukaryota</taxon>
        <taxon>Metazoa</taxon>
        <taxon>Ecdysozoa</taxon>
        <taxon>Arthropoda</taxon>
        <taxon>Chelicerata</taxon>
        <taxon>Arachnida</taxon>
        <taxon>Araneae</taxon>
        <taxon>Araneomorphae</taxon>
        <taxon>Entelegynae</taxon>
        <taxon>Araneoidea</taxon>
        <taxon>Araneidae</taxon>
        <taxon>Araneus</taxon>
    </lineage>
</organism>
<gene>
    <name evidence="2" type="ORF">AVEN_178943_1</name>
    <name evidence="1" type="ORF">AVEN_245942_1</name>
</gene>